<evidence type="ECO:0000313" key="4">
    <source>
        <dbReference type="Proteomes" id="UP000479639"/>
    </source>
</evidence>
<dbReference type="RefSeq" id="WP_151429780.1">
    <property type="nucleotide sequence ID" value="NZ_JANJZI010000007.1"/>
</dbReference>
<keyword evidence="2" id="KW-1133">Transmembrane helix</keyword>
<dbReference type="AlphaFoldDB" id="A0A7C8FUG3"/>
<gene>
    <name evidence="3" type="ORF">F8D48_02200</name>
</gene>
<feature type="transmembrane region" description="Helical" evidence="2">
    <location>
        <begin position="48"/>
        <end position="70"/>
    </location>
</feature>
<evidence type="ECO:0000256" key="2">
    <source>
        <dbReference type="SAM" id="Phobius"/>
    </source>
</evidence>
<protein>
    <submittedName>
        <fullName evidence="3">Uncharacterized protein</fullName>
    </submittedName>
</protein>
<keyword evidence="2" id="KW-0472">Membrane</keyword>
<evidence type="ECO:0000256" key="1">
    <source>
        <dbReference type="SAM" id="MobiDB-lite"/>
    </source>
</evidence>
<sequence>MARGNARRSMADYSVASHARGVAAGDERLERYHEYVGRHRAERRVWPGAAFIVEALLLLVFLAGSLAVLMDLNADADAAGAQSTDLMGALVLASNVAEEFAADPVVLQEAYAADPAADRWFSCPLDAVESGSGILRAECTFATEPTEGGLLHRLTLTVWKERVLTDREQAADEGYVINDPEGAVFERWEEEPVYTVETARYVASAGTRPALPSADGAGAAPTEGEVSHG</sequence>
<accession>A0A7C8FUG3</accession>
<evidence type="ECO:0000313" key="3">
    <source>
        <dbReference type="EMBL" id="KAB1651233.1"/>
    </source>
</evidence>
<keyword evidence="2" id="KW-0812">Transmembrane</keyword>
<dbReference type="EMBL" id="WAJS01000004">
    <property type="protein sequence ID" value="KAB1651233.1"/>
    <property type="molecule type" value="Genomic_DNA"/>
</dbReference>
<keyword evidence="4" id="KW-1185">Reference proteome</keyword>
<name>A0A7C8FUG3_9ACTN</name>
<comment type="caution">
    <text evidence="3">The sequence shown here is derived from an EMBL/GenBank/DDBJ whole genome shotgun (WGS) entry which is preliminary data.</text>
</comment>
<proteinExistence type="predicted"/>
<dbReference type="Proteomes" id="UP000479639">
    <property type="component" value="Unassembled WGS sequence"/>
</dbReference>
<feature type="region of interest" description="Disordered" evidence="1">
    <location>
        <begin position="207"/>
        <end position="229"/>
    </location>
</feature>
<reference evidence="3 4" key="1">
    <citation type="submission" date="2019-09" db="EMBL/GenBank/DDBJ databases">
        <title>Whole genome shotgun sequencing (WGS) of Ellagibacter isourolithinifaciens DSM 104140(T) and Adlercreutzia muris DSM 29508(T).</title>
        <authorList>
            <person name="Stoll D.A."/>
            <person name="Danylec N."/>
            <person name="Huch M."/>
        </authorList>
    </citation>
    <scope>NUCLEOTIDE SEQUENCE [LARGE SCALE GENOMIC DNA]</scope>
    <source>
        <strain evidence="3 4">DSM 29508</strain>
    </source>
</reference>
<organism evidence="3 4">
    <name type="scientific">Adlercreutzia muris</name>
    <dbReference type="NCBI Taxonomy" id="1796610"/>
    <lineage>
        <taxon>Bacteria</taxon>
        <taxon>Bacillati</taxon>
        <taxon>Actinomycetota</taxon>
        <taxon>Coriobacteriia</taxon>
        <taxon>Eggerthellales</taxon>
        <taxon>Eggerthellaceae</taxon>
        <taxon>Adlercreutzia</taxon>
    </lineage>
</organism>